<keyword evidence="2 6" id="KW-0812">Transmembrane</keyword>
<dbReference type="GO" id="GO:0016020">
    <property type="term" value="C:membrane"/>
    <property type="evidence" value="ECO:0007669"/>
    <property type="project" value="UniProtKB-SubCell"/>
</dbReference>
<evidence type="ECO:0000256" key="1">
    <source>
        <dbReference type="ARBA" id="ARBA00004141"/>
    </source>
</evidence>
<evidence type="ECO:0000313" key="7">
    <source>
        <dbReference type="EMBL" id="KAF2821027.1"/>
    </source>
</evidence>
<feature type="transmembrane region" description="Helical" evidence="6">
    <location>
        <begin position="162"/>
        <end position="186"/>
    </location>
</feature>
<name>A0A6A6ZLA8_9PLEO</name>
<feature type="transmembrane region" description="Helical" evidence="6">
    <location>
        <begin position="239"/>
        <end position="260"/>
    </location>
</feature>
<keyword evidence="4 6" id="KW-0472">Membrane</keyword>
<reference evidence="7" key="1">
    <citation type="journal article" date="2020" name="Stud. Mycol.">
        <title>101 Dothideomycetes genomes: a test case for predicting lifestyles and emergence of pathogens.</title>
        <authorList>
            <person name="Haridas S."/>
            <person name="Albert R."/>
            <person name="Binder M."/>
            <person name="Bloem J."/>
            <person name="Labutti K."/>
            <person name="Salamov A."/>
            <person name="Andreopoulos B."/>
            <person name="Baker S."/>
            <person name="Barry K."/>
            <person name="Bills G."/>
            <person name="Bluhm B."/>
            <person name="Cannon C."/>
            <person name="Castanera R."/>
            <person name="Culley D."/>
            <person name="Daum C."/>
            <person name="Ezra D."/>
            <person name="Gonzalez J."/>
            <person name="Henrissat B."/>
            <person name="Kuo A."/>
            <person name="Liang C."/>
            <person name="Lipzen A."/>
            <person name="Lutzoni F."/>
            <person name="Magnuson J."/>
            <person name="Mondo S."/>
            <person name="Nolan M."/>
            <person name="Ohm R."/>
            <person name="Pangilinan J."/>
            <person name="Park H.-J."/>
            <person name="Ramirez L."/>
            <person name="Alfaro M."/>
            <person name="Sun H."/>
            <person name="Tritt A."/>
            <person name="Yoshinaga Y."/>
            <person name="Zwiers L.-H."/>
            <person name="Turgeon B."/>
            <person name="Goodwin S."/>
            <person name="Spatafora J."/>
            <person name="Crous P."/>
            <person name="Grigoriev I."/>
        </authorList>
    </citation>
    <scope>NUCLEOTIDE SEQUENCE</scope>
    <source>
        <strain evidence="7">CBS 113818</strain>
    </source>
</reference>
<dbReference type="OrthoDB" id="3358017at2759"/>
<accession>A0A6A6ZLA8</accession>
<proteinExistence type="predicted"/>
<gene>
    <name evidence="7" type="ORF">CC86DRAFT_303274</name>
</gene>
<feature type="transmembrane region" description="Helical" evidence="6">
    <location>
        <begin position="125"/>
        <end position="142"/>
    </location>
</feature>
<evidence type="ECO:0000256" key="3">
    <source>
        <dbReference type="ARBA" id="ARBA00022989"/>
    </source>
</evidence>
<comment type="subcellular location">
    <subcellularLocation>
        <location evidence="1">Membrane</location>
        <topology evidence="1">Multi-pass membrane protein</topology>
    </subcellularLocation>
</comment>
<dbReference type="PANTHER" id="PTHR31465:SF1">
    <property type="entry name" value="PROTEIN RTA1-RELATED"/>
    <property type="match status" value="1"/>
</dbReference>
<evidence type="ECO:0000256" key="4">
    <source>
        <dbReference type="ARBA" id="ARBA00023136"/>
    </source>
</evidence>
<dbReference type="AlphaFoldDB" id="A0A6A6ZLA8"/>
<keyword evidence="8" id="KW-1185">Reference proteome</keyword>
<keyword evidence="3 6" id="KW-1133">Transmembrane helix</keyword>
<feature type="transmembrane region" description="Helical" evidence="6">
    <location>
        <begin position="20"/>
        <end position="41"/>
    </location>
</feature>
<protein>
    <submittedName>
        <fullName evidence="7">RTA1-domain-containing protein</fullName>
    </submittedName>
</protein>
<dbReference type="PANTHER" id="PTHR31465">
    <property type="entry name" value="PROTEIN RTA1-RELATED"/>
    <property type="match status" value="1"/>
</dbReference>
<organism evidence="7 8">
    <name type="scientific">Ophiobolus disseminans</name>
    <dbReference type="NCBI Taxonomy" id="1469910"/>
    <lineage>
        <taxon>Eukaryota</taxon>
        <taxon>Fungi</taxon>
        <taxon>Dikarya</taxon>
        <taxon>Ascomycota</taxon>
        <taxon>Pezizomycotina</taxon>
        <taxon>Dothideomycetes</taxon>
        <taxon>Pleosporomycetidae</taxon>
        <taxon>Pleosporales</taxon>
        <taxon>Pleosporineae</taxon>
        <taxon>Phaeosphaeriaceae</taxon>
        <taxon>Ophiobolus</taxon>
    </lineage>
</organism>
<dbReference type="EMBL" id="MU006238">
    <property type="protein sequence ID" value="KAF2821027.1"/>
    <property type="molecule type" value="Genomic_DNA"/>
</dbReference>
<evidence type="ECO:0000256" key="6">
    <source>
        <dbReference type="SAM" id="Phobius"/>
    </source>
</evidence>
<evidence type="ECO:0000256" key="5">
    <source>
        <dbReference type="SAM" id="MobiDB-lite"/>
    </source>
</evidence>
<dbReference type="Pfam" id="PF04479">
    <property type="entry name" value="RTA1"/>
    <property type="match status" value="1"/>
</dbReference>
<feature type="transmembrane region" description="Helical" evidence="6">
    <location>
        <begin position="85"/>
        <end position="113"/>
    </location>
</feature>
<evidence type="ECO:0000313" key="8">
    <source>
        <dbReference type="Proteomes" id="UP000799424"/>
    </source>
</evidence>
<feature type="transmembrane region" description="Helical" evidence="6">
    <location>
        <begin position="272"/>
        <end position="292"/>
    </location>
</feature>
<evidence type="ECO:0000256" key="2">
    <source>
        <dbReference type="ARBA" id="ARBA00022692"/>
    </source>
</evidence>
<feature type="transmembrane region" description="Helical" evidence="6">
    <location>
        <begin position="53"/>
        <end position="73"/>
    </location>
</feature>
<feature type="region of interest" description="Disordered" evidence="5">
    <location>
        <begin position="305"/>
        <end position="345"/>
    </location>
</feature>
<dbReference type="Proteomes" id="UP000799424">
    <property type="component" value="Unassembled WGS sequence"/>
</dbReference>
<dbReference type="InterPro" id="IPR007568">
    <property type="entry name" value="RTA1"/>
</dbReference>
<sequence length="345" mass="38892">MSDNDNRPSLDDPTQWLPYRYIPSNVAAIIFVVAFAATTLLHTFQLLRKRTWYFIPLVIGGIFETIGFIGRIISRNDIWALGPFIMQTLLILVAPALFAASIYIILGRIILLVDGERYSLVRKKWLTKFFVAGDVLSFFMQGAGGGIQSGGSLSAMHTGEKIIVGGLFVQLFFFVFFIIVAGVFHYRLVNDKPLTKQFPPTKRGHKSLNSTSSTSLVHDDALPRASVNLSELPWKRHLYNLYFTSALIVIRSLFRVIEYLQGNSGYLLSHEVFLYVFDALLMLAVMVMFNWIHPSEVTETYQKRQVDTRSTELQQAHDGGESGSGQREKKRKFGAWTPSRPDAGA</sequence>